<feature type="domain" description="NAD-dependent DNA ligase N-terminal" evidence="10">
    <location>
        <begin position="34"/>
        <end position="217"/>
    </location>
</feature>
<feature type="region of interest" description="Disordered" evidence="9">
    <location>
        <begin position="1"/>
        <end position="33"/>
    </location>
</feature>
<sequence>MKTKGRRPPVQRTPGPRPARGTPSPRRAPDRPADVVRRIEELREKIRYHLHRYHVLDAPEISDEAFDALVGELRALEAAHPELVTPDSPTQRVGAPPAEGFRAVTHPQPMLSLANAFDEDDLRAWYKRVITNLGVATVDLVCELKLDGAAISLVYERVVFVRGATRGDGVRGEDITPNLRTVRSLPLRLREDADPPEFVEVRGEVFLPVRALEAINR</sequence>
<evidence type="ECO:0000256" key="9">
    <source>
        <dbReference type="SAM" id="MobiDB-lite"/>
    </source>
</evidence>
<dbReference type="Proteomes" id="UP000318093">
    <property type="component" value="Unassembled WGS sequence"/>
</dbReference>
<evidence type="ECO:0000256" key="7">
    <source>
        <dbReference type="ARBA" id="ARBA00023027"/>
    </source>
</evidence>
<dbReference type="FunFam" id="1.10.287.610:FF:000002">
    <property type="entry name" value="DNA ligase"/>
    <property type="match status" value="1"/>
</dbReference>
<dbReference type="Gene3D" id="1.10.287.610">
    <property type="entry name" value="Helix hairpin bin"/>
    <property type="match status" value="1"/>
</dbReference>
<dbReference type="InterPro" id="IPR013839">
    <property type="entry name" value="DNAligase_adenylation"/>
</dbReference>
<dbReference type="Gene3D" id="3.30.470.30">
    <property type="entry name" value="DNA ligase/mRNA capping enzyme"/>
    <property type="match status" value="1"/>
</dbReference>
<dbReference type="EMBL" id="VBAN01000059">
    <property type="protein sequence ID" value="TMI84511.1"/>
    <property type="molecule type" value="Genomic_DNA"/>
</dbReference>
<evidence type="ECO:0000259" key="10">
    <source>
        <dbReference type="SMART" id="SM00532"/>
    </source>
</evidence>
<evidence type="ECO:0000256" key="1">
    <source>
        <dbReference type="ARBA" id="ARBA00022598"/>
    </source>
</evidence>
<gene>
    <name evidence="11" type="ORF">E6H03_01875</name>
</gene>
<evidence type="ECO:0000256" key="3">
    <source>
        <dbReference type="ARBA" id="ARBA00022723"/>
    </source>
</evidence>
<evidence type="ECO:0000256" key="4">
    <source>
        <dbReference type="ARBA" id="ARBA00022763"/>
    </source>
</evidence>
<keyword evidence="5" id="KW-0862">Zinc</keyword>
<dbReference type="InterPro" id="IPR013840">
    <property type="entry name" value="DNAligase_N"/>
</dbReference>
<feature type="compositionally biased region" description="Low complexity" evidence="9">
    <location>
        <begin position="12"/>
        <end position="25"/>
    </location>
</feature>
<dbReference type="SUPFAM" id="SSF56091">
    <property type="entry name" value="DNA ligase/mRNA capping enzyme, catalytic domain"/>
    <property type="match status" value="1"/>
</dbReference>
<dbReference type="Pfam" id="PF01653">
    <property type="entry name" value="DNA_ligase_aden"/>
    <property type="match status" value="1"/>
</dbReference>
<accession>A0A537JLS4</accession>
<protein>
    <recommendedName>
        <fullName evidence="10">NAD-dependent DNA ligase N-terminal domain-containing protein</fullName>
    </recommendedName>
</protein>
<evidence type="ECO:0000256" key="2">
    <source>
        <dbReference type="ARBA" id="ARBA00022705"/>
    </source>
</evidence>
<evidence type="ECO:0000313" key="12">
    <source>
        <dbReference type="Proteomes" id="UP000318093"/>
    </source>
</evidence>
<proteinExistence type="predicted"/>
<dbReference type="GO" id="GO:0003911">
    <property type="term" value="F:DNA ligase (NAD+) activity"/>
    <property type="evidence" value="ECO:0007669"/>
    <property type="project" value="InterPro"/>
</dbReference>
<dbReference type="GO" id="GO:0006281">
    <property type="term" value="P:DNA repair"/>
    <property type="evidence" value="ECO:0007669"/>
    <property type="project" value="UniProtKB-KW"/>
</dbReference>
<dbReference type="GO" id="GO:0006260">
    <property type="term" value="P:DNA replication"/>
    <property type="evidence" value="ECO:0007669"/>
    <property type="project" value="UniProtKB-KW"/>
</dbReference>
<keyword evidence="4" id="KW-0227">DNA damage</keyword>
<evidence type="ECO:0000256" key="5">
    <source>
        <dbReference type="ARBA" id="ARBA00022833"/>
    </source>
</evidence>
<reference evidence="11 12" key="1">
    <citation type="journal article" date="2019" name="Nat. Microbiol.">
        <title>Mediterranean grassland soil C-N compound turnover is dependent on rainfall and depth, and is mediated by genomically divergent microorganisms.</title>
        <authorList>
            <person name="Diamond S."/>
            <person name="Andeer P.F."/>
            <person name="Li Z."/>
            <person name="Crits-Christoph A."/>
            <person name="Burstein D."/>
            <person name="Anantharaman K."/>
            <person name="Lane K.R."/>
            <person name="Thomas B.C."/>
            <person name="Pan C."/>
            <person name="Northen T.R."/>
            <person name="Banfield J.F."/>
        </authorList>
    </citation>
    <scope>NUCLEOTIDE SEQUENCE [LARGE SCALE GENOMIC DNA]</scope>
    <source>
        <strain evidence="11">NP_6</strain>
    </source>
</reference>
<dbReference type="SMART" id="SM00532">
    <property type="entry name" value="LIGANc"/>
    <property type="match status" value="1"/>
</dbReference>
<dbReference type="AlphaFoldDB" id="A0A537JLS4"/>
<dbReference type="GO" id="GO:0046872">
    <property type="term" value="F:metal ion binding"/>
    <property type="evidence" value="ECO:0007669"/>
    <property type="project" value="UniProtKB-KW"/>
</dbReference>
<keyword evidence="6" id="KW-0460">Magnesium</keyword>
<organism evidence="11 12">
    <name type="scientific">Candidatus Segetimicrobium genomatis</name>
    <dbReference type="NCBI Taxonomy" id="2569760"/>
    <lineage>
        <taxon>Bacteria</taxon>
        <taxon>Bacillati</taxon>
        <taxon>Candidatus Sysuimicrobiota</taxon>
        <taxon>Candidatus Sysuimicrobiia</taxon>
        <taxon>Candidatus Sysuimicrobiales</taxon>
        <taxon>Candidatus Segetimicrobiaceae</taxon>
        <taxon>Candidatus Segetimicrobium</taxon>
    </lineage>
</organism>
<comment type="caution">
    <text evidence="11">The sequence shown here is derived from an EMBL/GenBank/DDBJ whole genome shotgun (WGS) entry which is preliminary data.</text>
</comment>
<keyword evidence="3" id="KW-0479">Metal-binding</keyword>
<name>A0A537JLS4_9BACT</name>
<evidence type="ECO:0000256" key="6">
    <source>
        <dbReference type="ARBA" id="ARBA00022842"/>
    </source>
</evidence>
<keyword evidence="8" id="KW-0234">DNA repair</keyword>
<keyword evidence="2" id="KW-0235">DNA replication</keyword>
<evidence type="ECO:0000313" key="11">
    <source>
        <dbReference type="EMBL" id="TMI84511.1"/>
    </source>
</evidence>
<keyword evidence="7" id="KW-0520">NAD</keyword>
<feature type="non-terminal residue" evidence="11">
    <location>
        <position position="217"/>
    </location>
</feature>
<keyword evidence="1" id="KW-0436">Ligase</keyword>
<evidence type="ECO:0000256" key="8">
    <source>
        <dbReference type="ARBA" id="ARBA00023204"/>
    </source>
</evidence>